<dbReference type="Proteomes" id="UP000346198">
    <property type="component" value="Unassembled WGS sequence"/>
</dbReference>
<keyword evidence="4" id="KW-1185">Reference proteome</keyword>
<accession>A0A6C2UT62</accession>
<dbReference type="InterPro" id="IPR036291">
    <property type="entry name" value="NAD(P)-bd_dom_sf"/>
</dbReference>
<feature type="domain" description="Gfo/Idh/MocA-like oxidoreductase bacterial type C-terminal" evidence="2">
    <location>
        <begin position="188"/>
        <end position="282"/>
    </location>
</feature>
<name>A0A6C2UT62_9BACT</name>
<dbReference type="InterPro" id="IPR043906">
    <property type="entry name" value="Gfo/Idh/MocA_OxRdtase_bact_C"/>
</dbReference>
<evidence type="ECO:0000313" key="4">
    <source>
        <dbReference type="Proteomes" id="UP000346198"/>
    </source>
</evidence>
<organism evidence="3 4">
    <name type="scientific">Pontiella sulfatireligans</name>
    <dbReference type="NCBI Taxonomy" id="2750658"/>
    <lineage>
        <taxon>Bacteria</taxon>
        <taxon>Pseudomonadati</taxon>
        <taxon>Kiritimatiellota</taxon>
        <taxon>Kiritimatiellia</taxon>
        <taxon>Kiritimatiellales</taxon>
        <taxon>Pontiellaceae</taxon>
        <taxon>Pontiella</taxon>
    </lineage>
</organism>
<dbReference type="Pfam" id="PF19051">
    <property type="entry name" value="GFO_IDH_MocA_C2"/>
    <property type="match status" value="1"/>
</dbReference>
<feature type="domain" description="Gfo/Idh/MocA-like oxidoreductase N-terminal" evidence="1">
    <location>
        <begin position="32"/>
        <end position="154"/>
    </location>
</feature>
<dbReference type="GO" id="GO:0000166">
    <property type="term" value="F:nucleotide binding"/>
    <property type="evidence" value="ECO:0007669"/>
    <property type="project" value="InterPro"/>
</dbReference>
<proteinExistence type="predicted"/>
<dbReference type="EMBL" id="CAAHFH010000002">
    <property type="protein sequence ID" value="VGO22434.1"/>
    <property type="molecule type" value="Genomic_DNA"/>
</dbReference>
<dbReference type="PANTHER" id="PTHR43818:SF3">
    <property type="entry name" value="OXIDOREDUCTASE-RELATED"/>
    <property type="match status" value="1"/>
</dbReference>
<reference evidence="3 4" key="1">
    <citation type="submission" date="2019-04" db="EMBL/GenBank/DDBJ databases">
        <authorList>
            <person name="Van Vliet M D."/>
        </authorList>
    </citation>
    <scope>NUCLEOTIDE SEQUENCE [LARGE SCALE GENOMIC DNA]</scope>
    <source>
        <strain evidence="3 4">F21</strain>
    </source>
</reference>
<evidence type="ECO:0000259" key="2">
    <source>
        <dbReference type="Pfam" id="PF19051"/>
    </source>
</evidence>
<gene>
    <name evidence="3" type="primary">iolW_4</name>
    <name evidence="3" type="ORF">SCARR_04517</name>
</gene>
<dbReference type="InterPro" id="IPR000683">
    <property type="entry name" value="Gfo/Idh/MocA-like_OxRdtase_N"/>
</dbReference>
<dbReference type="RefSeq" id="WP_136063816.1">
    <property type="nucleotide sequence ID" value="NZ_CAAHFH010000002.1"/>
</dbReference>
<evidence type="ECO:0000259" key="1">
    <source>
        <dbReference type="Pfam" id="PF01408"/>
    </source>
</evidence>
<dbReference type="Pfam" id="PF01408">
    <property type="entry name" value="GFO_IDH_MocA"/>
    <property type="match status" value="1"/>
</dbReference>
<dbReference type="SUPFAM" id="SSF55347">
    <property type="entry name" value="Glyceraldehyde-3-phosphate dehydrogenase-like, C-terminal domain"/>
    <property type="match status" value="1"/>
</dbReference>
<dbReference type="AlphaFoldDB" id="A0A6C2UT62"/>
<sequence>MKISRRTSLFATGATAACSLIPGKVLGANEKVNVAWIGVGGRGNRLLSNFERSGVLNVVALCDVDPTSVYMQEATSRFPDAKVYQDWRKLFDEMPNAFDAVTVMVPDHSHFPVTMAAMAIGKHVYTEKPLARTFQEIELMTAAAQRHGVVNQMGNQGFSEDNYFQFKAWQEAGIIKDVQHVDAYINLGFAWYKHHYDKTQAITGYPTGEIKPDGVDWDVWLGTTPEHEYSTLYARNKWRGWQQWGTGAFGDWGAHVFDTMHHFLELGMPEKITVKKLEGHNDFIFPLATTLNFQFPERNGLPAMDVDYYDGWTNLCPVPPEYAGRTMDTKKDPGKFLYTKDTVFKGGHHGQPLEIIPYEKMRELLKAGSLPRNFGKHSDHYANFLLSCRGDEQARSPFSISGPLSQFLILGSLVQRIGAQGDVLEFDRATNRFKNNELANSLLKDTPRKGWEQYYAL</sequence>
<dbReference type="PROSITE" id="PS51257">
    <property type="entry name" value="PROKAR_LIPOPROTEIN"/>
    <property type="match status" value="1"/>
</dbReference>
<evidence type="ECO:0000313" key="3">
    <source>
        <dbReference type="EMBL" id="VGO22434.1"/>
    </source>
</evidence>
<dbReference type="Gene3D" id="3.30.360.10">
    <property type="entry name" value="Dihydrodipicolinate Reductase, domain 2"/>
    <property type="match status" value="1"/>
</dbReference>
<dbReference type="SUPFAM" id="SSF51735">
    <property type="entry name" value="NAD(P)-binding Rossmann-fold domains"/>
    <property type="match status" value="1"/>
</dbReference>
<dbReference type="PANTHER" id="PTHR43818">
    <property type="entry name" value="BCDNA.GH03377"/>
    <property type="match status" value="1"/>
</dbReference>
<dbReference type="Gene3D" id="3.40.50.720">
    <property type="entry name" value="NAD(P)-binding Rossmann-like Domain"/>
    <property type="match status" value="1"/>
</dbReference>
<dbReference type="InterPro" id="IPR050463">
    <property type="entry name" value="Gfo/Idh/MocA_oxidrdct_glycsds"/>
</dbReference>
<protein>
    <submittedName>
        <fullName evidence="3">Scyllo-inositol 2-dehydrogenase (NADP(+))</fullName>
    </submittedName>
</protein>